<evidence type="ECO:0000256" key="1">
    <source>
        <dbReference type="ARBA" id="ARBA00007430"/>
    </source>
</evidence>
<dbReference type="SUPFAM" id="SSF51735">
    <property type="entry name" value="NAD(P)-binding Rossmann-fold domains"/>
    <property type="match status" value="1"/>
</dbReference>
<dbReference type="InterPro" id="IPR036291">
    <property type="entry name" value="NAD(P)-bd_dom_sf"/>
</dbReference>
<feature type="non-terminal residue" evidence="3">
    <location>
        <position position="275"/>
    </location>
</feature>
<dbReference type="PANTHER" id="PTHR43318">
    <property type="entry name" value="UDP-N-ACETYLGLUCOSAMINE 4,6-DEHYDRATASE"/>
    <property type="match status" value="1"/>
</dbReference>
<comment type="caution">
    <text evidence="3">The sequence shown here is derived from an EMBL/GenBank/DDBJ whole genome shotgun (WGS) entry which is preliminary data.</text>
</comment>
<dbReference type="PANTHER" id="PTHR43318:SF1">
    <property type="entry name" value="POLYSACCHARIDE BIOSYNTHESIS PROTEIN EPSC-RELATED"/>
    <property type="match status" value="1"/>
</dbReference>
<name>X1B694_9ZZZZ</name>
<reference evidence="3" key="1">
    <citation type="journal article" date="2014" name="Front. Microbiol.">
        <title>High frequency of phylogenetically diverse reductive dehalogenase-homologous genes in deep subseafloor sedimentary metagenomes.</title>
        <authorList>
            <person name="Kawai M."/>
            <person name="Futagami T."/>
            <person name="Toyoda A."/>
            <person name="Takaki Y."/>
            <person name="Nishi S."/>
            <person name="Hori S."/>
            <person name="Arai W."/>
            <person name="Tsubouchi T."/>
            <person name="Morono Y."/>
            <person name="Uchiyama I."/>
            <person name="Ito T."/>
            <person name="Fujiyama A."/>
            <person name="Inagaki F."/>
            <person name="Takami H."/>
        </authorList>
    </citation>
    <scope>NUCLEOTIDE SEQUENCE</scope>
    <source>
        <strain evidence="3">Expedition CK06-06</strain>
    </source>
</reference>
<organism evidence="3">
    <name type="scientific">marine sediment metagenome</name>
    <dbReference type="NCBI Taxonomy" id="412755"/>
    <lineage>
        <taxon>unclassified sequences</taxon>
        <taxon>metagenomes</taxon>
        <taxon>ecological metagenomes</taxon>
    </lineage>
</organism>
<comment type="similarity">
    <text evidence="1">Belongs to the polysaccharide synthase family.</text>
</comment>
<feature type="non-terminal residue" evidence="3">
    <location>
        <position position="1"/>
    </location>
</feature>
<sequence length="275" mass="30393">GGSIGSEMCRQLCNFNPKLLLLIEQAENPLFYVERELRKQFPNVPTTAIICNITDKMRVEEIFEKYKPQVVIHAAAHKHVPLMELNPGEAIKNNVVGTQIVADAADNYGTTNFVMISTDKAVNPTSLMGSSKRIAEIYIQDLSRTSKTHFVTVRFGNVLGSDGSVVPIFKKQIAEGGPLTITHPQMKRYFMTIPEASQLVLQAATMGKGGEIFVLDMGEPVKIVDLARELITLSGLRPGEDIEMVFTGPRPGEKLFEELSIKGEDMQPTRHPKIG</sequence>
<dbReference type="CDD" id="cd05237">
    <property type="entry name" value="UDP_invert_4-6DH_SDR_e"/>
    <property type="match status" value="1"/>
</dbReference>
<dbReference type="InterPro" id="IPR051203">
    <property type="entry name" value="Polysaccharide_Synthase-Rel"/>
</dbReference>
<dbReference type="AlphaFoldDB" id="X1B694"/>
<dbReference type="InterPro" id="IPR003869">
    <property type="entry name" value="Polysac_CapD-like"/>
</dbReference>
<dbReference type="Pfam" id="PF02719">
    <property type="entry name" value="Polysacc_synt_2"/>
    <property type="match status" value="1"/>
</dbReference>
<protein>
    <recommendedName>
        <fullName evidence="2">Polysaccharide biosynthesis protein CapD-like domain-containing protein</fullName>
    </recommendedName>
</protein>
<evidence type="ECO:0000259" key="2">
    <source>
        <dbReference type="Pfam" id="PF02719"/>
    </source>
</evidence>
<feature type="domain" description="Polysaccharide biosynthesis protein CapD-like" evidence="2">
    <location>
        <begin position="1"/>
        <end position="274"/>
    </location>
</feature>
<accession>X1B694</accession>
<dbReference type="Gene3D" id="3.40.50.720">
    <property type="entry name" value="NAD(P)-binding Rossmann-like Domain"/>
    <property type="match status" value="1"/>
</dbReference>
<proteinExistence type="inferred from homology"/>
<gene>
    <name evidence="3" type="ORF">S01H4_25798</name>
</gene>
<evidence type="ECO:0000313" key="3">
    <source>
        <dbReference type="EMBL" id="GAG79693.1"/>
    </source>
</evidence>
<dbReference type="EMBL" id="BART01012334">
    <property type="protein sequence ID" value="GAG79693.1"/>
    <property type="molecule type" value="Genomic_DNA"/>
</dbReference>